<dbReference type="SMART" id="SM00131">
    <property type="entry name" value="KU"/>
    <property type="match status" value="1"/>
</dbReference>
<dbReference type="InterPro" id="IPR020901">
    <property type="entry name" value="Prtase_inh_Kunz-CS"/>
</dbReference>
<keyword evidence="1" id="KW-1015">Disulfide bond</keyword>
<accession>A0A210Q800</accession>
<proteinExistence type="predicted"/>
<organism evidence="5 6">
    <name type="scientific">Mizuhopecten yessoensis</name>
    <name type="common">Japanese scallop</name>
    <name type="synonym">Patinopecten yessoensis</name>
    <dbReference type="NCBI Taxonomy" id="6573"/>
    <lineage>
        <taxon>Eukaryota</taxon>
        <taxon>Metazoa</taxon>
        <taxon>Spiralia</taxon>
        <taxon>Lophotrochozoa</taxon>
        <taxon>Mollusca</taxon>
        <taxon>Bivalvia</taxon>
        <taxon>Autobranchia</taxon>
        <taxon>Pteriomorphia</taxon>
        <taxon>Pectinida</taxon>
        <taxon>Pectinoidea</taxon>
        <taxon>Pectinidae</taxon>
        <taxon>Mizuhopecten</taxon>
    </lineage>
</organism>
<feature type="region of interest" description="Disordered" evidence="2">
    <location>
        <begin position="174"/>
        <end position="365"/>
    </location>
</feature>
<dbReference type="SUPFAM" id="SSF57362">
    <property type="entry name" value="BPTI-like"/>
    <property type="match status" value="2"/>
</dbReference>
<dbReference type="CDD" id="cd00109">
    <property type="entry name" value="Kunitz-type"/>
    <property type="match status" value="1"/>
</dbReference>
<dbReference type="STRING" id="6573.A0A210Q800"/>
<dbReference type="AlphaFoldDB" id="A0A210Q800"/>
<feature type="domain" description="BPTI/Kunitz inhibitor" evidence="4">
    <location>
        <begin position="90"/>
        <end position="144"/>
    </location>
</feature>
<protein>
    <submittedName>
        <fullName evidence="5">Inter-alpha-trypsin inhibitor</fullName>
    </submittedName>
</protein>
<keyword evidence="3" id="KW-0732">Signal</keyword>
<dbReference type="OrthoDB" id="5950222at2759"/>
<gene>
    <name evidence="5" type="ORF">KP79_PYT10031</name>
</gene>
<dbReference type="InterPro" id="IPR036880">
    <property type="entry name" value="Kunitz_BPTI_sf"/>
</dbReference>
<comment type="caution">
    <text evidence="5">The sequence shown here is derived from an EMBL/GenBank/DDBJ whole genome shotgun (WGS) entry which is preliminary data.</text>
</comment>
<dbReference type="GO" id="GO:0005615">
    <property type="term" value="C:extracellular space"/>
    <property type="evidence" value="ECO:0007669"/>
    <property type="project" value="TreeGrafter"/>
</dbReference>
<evidence type="ECO:0000256" key="2">
    <source>
        <dbReference type="SAM" id="MobiDB-lite"/>
    </source>
</evidence>
<dbReference type="Pfam" id="PF00014">
    <property type="entry name" value="Kunitz_BPTI"/>
    <property type="match status" value="1"/>
</dbReference>
<dbReference type="PROSITE" id="PS50279">
    <property type="entry name" value="BPTI_KUNITZ_2"/>
    <property type="match status" value="1"/>
</dbReference>
<dbReference type="GO" id="GO:0004867">
    <property type="term" value="F:serine-type endopeptidase inhibitor activity"/>
    <property type="evidence" value="ECO:0007669"/>
    <property type="project" value="InterPro"/>
</dbReference>
<dbReference type="PANTHER" id="PTHR10083:SF374">
    <property type="entry name" value="BPTI_KUNITZ INHIBITOR DOMAIN-CONTAINING PROTEIN"/>
    <property type="match status" value="1"/>
</dbReference>
<feature type="compositionally biased region" description="Pro residues" evidence="2">
    <location>
        <begin position="180"/>
        <end position="234"/>
    </location>
</feature>
<dbReference type="Proteomes" id="UP000242188">
    <property type="component" value="Unassembled WGS sequence"/>
</dbReference>
<evidence type="ECO:0000313" key="5">
    <source>
        <dbReference type="EMBL" id="OWF44868.1"/>
    </source>
</evidence>
<dbReference type="PRINTS" id="PR01217">
    <property type="entry name" value="PRICHEXTENSN"/>
</dbReference>
<reference evidence="5 6" key="1">
    <citation type="journal article" date="2017" name="Nat. Ecol. Evol.">
        <title>Scallop genome provides insights into evolution of bilaterian karyotype and development.</title>
        <authorList>
            <person name="Wang S."/>
            <person name="Zhang J."/>
            <person name="Jiao W."/>
            <person name="Li J."/>
            <person name="Xun X."/>
            <person name="Sun Y."/>
            <person name="Guo X."/>
            <person name="Huan P."/>
            <person name="Dong B."/>
            <person name="Zhang L."/>
            <person name="Hu X."/>
            <person name="Sun X."/>
            <person name="Wang J."/>
            <person name="Zhao C."/>
            <person name="Wang Y."/>
            <person name="Wang D."/>
            <person name="Huang X."/>
            <person name="Wang R."/>
            <person name="Lv J."/>
            <person name="Li Y."/>
            <person name="Zhang Z."/>
            <person name="Liu B."/>
            <person name="Lu W."/>
            <person name="Hui Y."/>
            <person name="Liang J."/>
            <person name="Zhou Z."/>
            <person name="Hou R."/>
            <person name="Li X."/>
            <person name="Liu Y."/>
            <person name="Li H."/>
            <person name="Ning X."/>
            <person name="Lin Y."/>
            <person name="Zhao L."/>
            <person name="Xing Q."/>
            <person name="Dou J."/>
            <person name="Li Y."/>
            <person name="Mao J."/>
            <person name="Guo H."/>
            <person name="Dou H."/>
            <person name="Li T."/>
            <person name="Mu C."/>
            <person name="Jiang W."/>
            <person name="Fu Q."/>
            <person name="Fu X."/>
            <person name="Miao Y."/>
            <person name="Liu J."/>
            <person name="Yu Q."/>
            <person name="Li R."/>
            <person name="Liao H."/>
            <person name="Li X."/>
            <person name="Kong Y."/>
            <person name="Jiang Z."/>
            <person name="Chourrout D."/>
            <person name="Li R."/>
            <person name="Bao Z."/>
        </authorList>
    </citation>
    <scope>NUCLEOTIDE SEQUENCE [LARGE SCALE GENOMIC DNA]</scope>
    <source>
        <strain evidence="5 6">PY_sf001</strain>
    </source>
</reference>
<feature type="signal peptide" evidence="3">
    <location>
        <begin position="1"/>
        <end position="22"/>
    </location>
</feature>
<keyword evidence="6" id="KW-1185">Reference proteome</keyword>
<dbReference type="InterPro" id="IPR002223">
    <property type="entry name" value="Kunitz_BPTI"/>
</dbReference>
<feature type="compositionally biased region" description="Polar residues" evidence="2">
    <location>
        <begin position="303"/>
        <end position="332"/>
    </location>
</feature>
<sequence>MSPQVVGLLLLTFAALVKTTNGQAPIQNSFFGQGEMLDHECYEQPYRTTCVGPIPRFFYNATTKHCEQINNVCGHGGSFSLQECDNRCTCRLRPEAGTNTCHGAVDSQRFFFNQNADMCLPFTYYGCEGNGNNFGTSVECTMQCNAPREIDQGDVMRSLGFTNEKAFEAQAGLFNYGAPAPHPPPPPRPPLPQQPKFNPPVPSPQHPPSHPSPPTHPTQSRPFPPPPRHPPSPPTGGHFPPTSLWNNHPTPTHRPRWQPPPPPPNQRSSYTPDMRSPRPPPNKQPPFGNHPMSRQIIPPPSPHGTNNGMGKSNRNPNQGFFGKTTFSMNNVQDKPKHFTKNPISRSGPRNNRGGMNWNRPNQGQVTIQPTPIVSMAQSTMMPMRNNWRGNINQGHQGPPRHQGNLGGNNIAPKPTKSGQGITAGSLNQPKVEIVKATTTQSSVGLNNRGTTDYYYYDNTGYSQGTTAGFFNNLRSSWGNMRRRMGK</sequence>
<dbReference type="Gene3D" id="4.10.410.10">
    <property type="entry name" value="Pancreatic trypsin inhibitor Kunitz domain"/>
    <property type="match status" value="1"/>
</dbReference>
<dbReference type="EMBL" id="NEDP02004656">
    <property type="protein sequence ID" value="OWF44868.1"/>
    <property type="molecule type" value="Genomic_DNA"/>
</dbReference>
<evidence type="ECO:0000256" key="3">
    <source>
        <dbReference type="SAM" id="SignalP"/>
    </source>
</evidence>
<feature type="chain" id="PRO_5013188269" evidence="3">
    <location>
        <begin position="23"/>
        <end position="486"/>
    </location>
</feature>
<evidence type="ECO:0000259" key="4">
    <source>
        <dbReference type="PROSITE" id="PS50279"/>
    </source>
</evidence>
<name>A0A210Q800_MIZYE</name>
<evidence type="ECO:0000313" key="6">
    <source>
        <dbReference type="Proteomes" id="UP000242188"/>
    </source>
</evidence>
<dbReference type="PROSITE" id="PS00280">
    <property type="entry name" value="BPTI_KUNITZ_1"/>
    <property type="match status" value="1"/>
</dbReference>
<dbReference type="PANTHER" id="PTHR10083">
    <property type="entry name" value="KUNITZ-TYPE PROTEASE INHIBITOR-RELATED"/>
    <property type="match status" value="1"/>
</dbReference>
<dbReference type="InterPro" id="IPR050098">
    <property type="entry name" value="TFPI/VKTCI-like"/>
</dbReference>
<evidence type="ECO:0000256" key="1">
    <source>
        <dbReference type="ARBA" id="ARBA00023157"/>
    </source>
</evidence>